<dbReference type="GO" id="GO:0030154">
    <property type="term" value="P:cell differentiation"/>
    <property type="evidence" value="ECO:0007669"/>
    <property type="project" value="UniProtKB-ARBA"/>
</dbReference>
<reference evidence="6 7" key="1">
    <citation type="submission" date="2024-06" db="EMBL/GenBank/DDBJ databases">
        <title>A chromosome-level genome assembly of beet webworm, Loxostege sticticalis.</title>
        <authorList>
            <person name="Zhang Y."/>
        </authorList>
    </citation>
    <scope>NUCLEOTIDE SEQUENCE [LARGE SCALE GENOMIC DNA]</scope>
    <source>
        <strain evidence="6">AQ028</strain>
        <tissue evidence="6">Male pupae</tissue>
    </source>
</reference>
<dbReference type="SMART" id="SM00408">
    <property type="entry name" value="IGc2"/>
    <property type="match status" value="2"/>
</dbReference>
<dbReference type="AlphaFoldDB" id="A0ABD0TQR3"/>
<evidence type="ECO:0008006" key="8">
    <source>
        <dbReference type="Google" id="ProtNLM"/>
    </source>
</evidence>
<dbReference type="PROSITE" id="PS50835">
    <property type="entry name" value="IG_LIKE"/>
    <property type="match status" value="2"/>
</dbReference>
<feature type="compositionally biased region" description="Basic and acidic residues" evidence="3">
    <location>
        <begin position="730"/>
        <end position="752"/>
    </location>
</feature>
<organism evidence="6 7">
    <name type="scientific">Loxostege sticticalis</name>
    <name type="common">Beet webworm moth</name>
    <dbReference type="NCBI Taxonomy" id="481309"/>
    <lineage>
        <taxon>Eukaryota</taxon>
        <taxon>Metazoa</taxon>
        <taxon>Ecdysozoa</taxon>
        <taxon>Arthropoda</taxon>
        <taxon>Hexapoda</taxon>
        <taxon>Insecta</taxon>
        <taxon>Pterygota</taxon>
        <taxon>Neoptera</taxon>
        <taxon>Endopterygota</taxon>
        <taxon>Lepidoptera</taxon>
        <taxon>Glossata</taxon>
        <taxon>Ditrysia</taxon>
        <taxon>Pyraloidea</taxon>
        <taxon>Crambidae</taxon>
        <taxon>Pyraustinae</taxon>
        <taxon>Loxostege</taxon>
    </lineage>
</organism>
<protein>
    <recommendedName>
        <fullName evidence="8">Titin</fullName>
    </recommendedName>
</protein>
<evidence type="ECO:0000256" key="1">
    <source>
        <dbReference type="ARBA" id="ARBA00022737"/>
    </source>
</evidence>
<dbReference type="PANTHER" id="PTHR13817:SF167">
    <property type="entry name" value="MYOMESIN AND MYOSIN BINDING PROTEIN"/>
    <property type="match status" value="1"/>
</dbReference>
<dbReference type="Pfam" id="PF00041">
    <property type="entry name" value="fn3"/>
    <property type="match status" value="2"/>
</dbReference>
<dbReference type="InterPro" id="IPR003598">
    <property type="entry name" value="Ig_sub2"/>
</dbReference>
<dbReference type="Pfam" id="PF07679">
    <property type="entry name" value="I-set"/>
    <property type="match status" value="2"/>
</dbReference>
<dbReference type="InterPro" id="IPR036116">
    <property type="entry name" value="FN3_sf"/>
</dbReference>
<evidence type="ECO:0000256" key="3">
    <source>
        <dbReference type="SAM" id="MobiDB-lite"/>
    </source>
</evidence>
<dbReference type="InterPro" id="IPR013783">
    <property type="entry name" value="Ig-like_fold"/>
</dbReference>
<feature type="region of interest" description="Disordered" evidence="3">
    <location>
        <begin position="635"/>
        <end position="806"/>
    </location>
</feature>
<dbReference type="FunFam" id="2.60.40.10:FF:000612">
    <property type="entry name" value="palladin isoform X1"/>
    <property type="match status" value="1"/>
</dbReference>
<dbReference type="CDD" id="cd00063">
    <property type="entry name" value="FN3"/>
    <property type="match status" value="2"/>
</dbReference>
<feature type="compositionally biased region" description="Basic and acidic residues" evidence="3">
    <location>
        <begin position="901"/>
        <end position="912"/>
    </location>
</feature>
<feature type="domain" description="Fibronectin type-III" evidence="5">
    <location>
        <begin position="28"/>
        <end position="126"/>
    </location>
</feature>
<feature type="domain" description="Fibronectin type-III" evidence="5">
    <location>
        <begin position="325"/>
        <end position="418"/>
    </location>
</feature>
<accession>A0ABD0TQR3</accession>
<feature type="region of interest" description="Disordered" evidence="3">
    <location>
        <begin position="1"/>
        <end position="25"/>
    </location>
</feature>
<dbReference type="SMART" id="SM00060">
    <property type="entry name" value="FN3"/>
    <property type="match status" value="2"/>
</dbReference>
<feature type="compositionally biased region" description="Basic and acidic residues" evidence="3">
    <location>
        <begin position="795"/>
        <end position="806"/>
    </location>
</feature>
<proteinExistence type="predicted"/>
<dbReference type="PRINTS" id="PR00014">
    <property type="entry name" value="FNTYPEIII"/>
</dbReference>
<feature type="region of interest" description="Disordered" evidence="3">
    <location>
        <begin position="839"/>
        <end position="920"/>
    </location>
</feature>
<comment type="caution">
    <text evidence="6">The sequence shown here is derived from an EMBL/GenBank/DDBJ whole genome shotgun (WGS) entry which is preliminary data.</text>
</comment>
<dbReference type="InterPro" id="IPR003599">
    <property type="entry name" value="Ig_sub"/>
</dbReference>
<dbReference type="SUPFAM" id="SSF48726">
    <property type="entry name" value="Immunoglobulin"/>
    <property type="match status" value="2"/>
</dbReference>
<dbReference type="Gene3D" id="2.60.40.10">
    <property type="entry name" value="Immunoglobulins"/>
    <property type="match status" value="4"/>
</dbReference>
<evidence type="ECO:0000259" key="5">
    <source>
        <dbReference type="PROSITE" id="PS50853"/>
    </source>
</evidence>
<feature type="region of interest" description="Disordered" evidence="3">
    <location>
        <begin position="442"/>
        <end position="484"/>
    </location>
</feature>
<dbReference type="InterPro" id="IPR013098">
    <property type="entry name" value="Ig_I-set"/>
</dbReference>
<evidence type="ECO:0000259" key="4">
    <source>
        <dbReference type="PROSITE" id="PS50835"/>
    </source>
</evidence>
<dbReference type="FunFam" id="2.60.40.10:FF:000031">
    <property type="entry name" value="Myosin-binding protein C, slow type"/>
    <property type="match status" value="1"/>
</dbReference>
<dbReference type="InterPro" id="IPR007110">
    <property type="entry name" value="Ig-like_dom"/>
</dbReference>
<dbReference type="Proteomes" id="UP001549921">
    <property type="component" value="Unassembled WGS sequence"/>
</dbReference>
<dbReference type="EMBL" id="JBEDNZ010000001">
    <property type="protein sequence ID" value="KAL0851684.1"/>
    <property type="molecule type" value="Genomic_DNA"/>
</dbReference>
<name>A0ABD0TQR3_LOXSC</name>
<dbReference type="InterPro" id="IPR036179">
    <property type="entry name" value="Ig-like_dom_sf"/>
</dbReference>
<evidence type="ECO:0000313" key="6">
    <source>
        <dbReference type="EMBL" id="KAL0851684.1"/>
    </source>
</evidence>
<dbReference type="PROSITE" id="PS50853">
    <property type="entry name" value="FN3"/>
    <property type="match status" value="2"/>
</dbReference>
<dbReference type="InterPro" id="IPR003961">
    <property type="entry name" value="FN3_dom"/>
</dbReference>
<feature type="compositionally biased region" description="Acidic residues" evidence="3">
    <location>
        <begin position="680"/>
        <end position="690"/>
    </location>
</feature>
<feature type="domain" description="Ig-like" evidence="4">
    <location>
        <begin position="133"/>
        <end position="222"/>
    </location>
</feature>
<dbReference type="InterPro" id="IPR050964">
    <property type="entry name" value="Striated_Muscle_Regulatory"/>
</dbReference>
<dbReference type="SUPFAM" id="SSF49265">
    <property type="entry name" value="Fibronectin type III"/>
    <property type="match status" value="1"/>
</dbReference>
<gene>
    <name evidence="6" type="ORF">ABMA28_000017</name>
</gene>
<evidence type="ECO:0000313" key="7">
    <source>
        <dbReference type="Proteomes" id="UP001549921"/>
    </source>
</evidence>
<dbReference type="SMART" id="SM00409">
    <property type="entry name" value="IG"/>
    <property type="match status" value="2"/>
</dbReference>
<feature type="region of interest" description="Disordered" evidence="3">
    <location>
        <begin position="563"/>
        <end position="591"/>
    </location>
</feature>
<feature type="domain" description="Ig-like" evidence="4">
    <location>
        <begin position="227"/>
        <end position="320"/>
    </location>
</feature>
<dbReference type="PANTHER" id="PTHR13817">
    <property type="entry name" value="TITIN"/>
    <property type="match status" value="1"/>
</dbReference>
<keyword evidence="1" id="KW-0677">Repeat</keyword>
<keyword evidence="2" id="KW-0393">Immunoglobulin domain</keyword>
<dbReference type="GO" id="GO:0009653">
    <property type="term" value="P:anatomical structure morphogenesis"/>
    <property type="evidence" value="ECO:0007669"/>
    <property type="project" value="UniProtKB-ARBA"/>
</dbReference>
<feature type="compositionally biased region" description="Basic and acidic residues" evidence="3">
    <location>
        <begin position="839"/>
        <end position="860"/>
    </location>
</feature>
<evidence type="ECO:0000256" key="2">
    <source>
        <dbReference type="ARBA" id="ARBA00023319"/>
    </source>
</evidence>
<sequence length="1036" mass="116736">MGNQHSASHATLKPRKNVHWKSAGRPAIPGKPDIIPILSDDEPNAITLRWAPPVHDGGAPLHGYQVECNRLGSQDWIRTSPPVVLRPELVLSGLEPPHRYQFRVAALNAVGRSDYSELSDVLTVSFERGAQDPPVFLQHLEDVTVLENDKTEFRVSFSGTPTPTIAWFKDDYEIFSSRRTAITTSESSSVLVFHQTLSSDEGEIKCTATNRAGHAVTKARLALEAAPKLRYPRQYEDGVLYEINETVFLKTTIVGKPTPTVEWRHDGQVITGDDRVEISNTPKFSMLKIHSARRSDRGEYQIHAKNNIGEDTAAFLVTITAPPDPPRRVSVTRQVDKSVTLDWEPPEDDGGCRIGNYVVEYYRNGWNVWLKATTSRKTSVTLFDLIEGSEYRFRVKAESPYGMSAPSAESAPVRIPGRAVDLEFLEVESKIISHVLKKEDGVEARVSPAPRRKRAAAEPPQPQPPQRQARALSAEPSKDSQKDEFMLVLYPENKTTDKAEKRKSFQLELEDALSPPPLSLSAPELSARCVLPFRALRNAVSSTELLHERAMARFYKAVALQEQHDHDKQHTDIPYNTSQHRPPDAPPAFKPPEIVIKRDSIDSTGNSIVKQVSHDSEASDGKWQQMSFDEDYTASTVSTDGDYSDEGSLDGDDRHRYLDEEDTYNPRNKQARPSPLKESVDEELEEEESEREVLKPLPLPDPNFVPKPILKRRESGSTDSNTTIKLDNGVTKHEEPEKPEEKEKPKKEEKMTILKKITKMPIQKSFPFPKILNKSKEADKPPEPPSQSDTQKTPKKVETVKDKVSEEGRTVIDYYTNIVKEYGSQKKAAPPLYLNTEELKSVAEKQQHQSKDKPPSEKKVVKAKKAAASKTTDNKLAVPNKVNSKQKPNAKPKPKTQASAEKVKTRAVERVKQQNSIGKPKLDRERAIANSTQDAPSKKGTQQIVLKKTERATIVIPIDYQELEEQAKATVRSAIDYAVDMCLLLLAFWVYFFKDERLAIPFLVLIIYRQLHETLFLNIPNWVQRYTPGWLKKKTS</sequence>